<dbReference type="SUPFAM" id="SSF52540">
    <property type="entry name" value="P-loop containing nucleoside triphosphate hydrolases"/>
    <property type="match status" value="1"/>
</dbReference>
<keyword evidence="6 7" id="KW-0472">Membrane</keyword>
<keyword evidence="3" id="KW-0547">Nucleotide-binding</keyword>
<dbReference type="Pfam" id="PF00005">
    <property type="entry name" value="ABC_tran"/>
    <property type="match status" value="1"/>
</dbReference>
<keyword evidence="5 7" id="KW-1133">Transmembrane helix</keyword>
<sequence>MRFEITDDGQAGQLIPFRIKAPDWKRKVQNDSTIFLSGDLKQRIAVKICDVVKCYKCDDEDLFALDKMSLDVYEGEMYALMGPSGAGKSTVLAAIMGLIRIDSGKVIVCGNDIMNGKPNSQFVSYMPQDGLEMPMYPDFTVYELFHFTGRQNGLTTYEVDRMIHFFERLMEFHDWEEPFKHLSAGKQKVVCLGSSIIHQPRVLVLDEPFIGVDYGVLPRMWNLIRILTNRETTILVVTHDVEQAAKADRVGLMGRGKMIVEGRPNDLLQKFGMLNLEDVFLNACLKDEASERRQQLRISQGNLMVDELNIKTPPKEEADLDCGDWNDAETNLVYSSKWSSWTTPIAALLYKHRINLQHFWLLFLVIICIPAIQNYIIMRTVGATPKIFVGVFNHELSEVDVACPVFNTCEEYRNAGLFSCLLMNFTASENFVYVYFKTEDEAKDAMINRPNLNLNLGFFRDLHARLSGYIGFNESFTNSFMRAMDDDDMTEDEYTAFQIHAAYDTTEPVLKQYFSRTMYAGYFKFAEFVKENCHYDSAVGSNIIEFQAPIFENIEFCGTYLASSALLGILWFFPIVSGSFNLITDRQSGAYTRSLLAGTKPVHMLIANCVRPLVYTTFQTLVWLFVLMVIEGVTIKGNGILLFVLSLGMGILGEIIGFIYGLLLSNHLEATIVILGTYVPVLMMSGIMWPIESISLEWVRTIQWCLPASLPAKAFREISHRGYDFTDERVYLGFISLAVWIIVAFLIFLIIARRDARVKP</sequence>
<evidence type="ECO:0000256" key="3">
    <source>
        <dbReference type="ARBA" id="ARBA00022741"/>
    </source>
</evidence>
<dbReference type="InterPro" id="IPR003593">
    <property type="entry name" value="AAA+_ATPase"/>
</dbReference>
<comment type="subcellular location">
    <subcellularLocation>
        <location evidence="1">Membrane</location>
        <topology evidence="1">Multi-pass membrane protein</topology>
    </subcellularLocation>
</comment>
<dbReference type="InterPro" id="IPR003439">
    <property type="entry name" value="ABC_transporter-like_ATP-bd"/>
</dbReference>
<proteinExistence type="predicted"/>
<keyword evidence="10" id="KW-1185">Reference proteome</keyword>
<dbReference type="SMART" id="SM00382">
    <property type="entry name" value="AAA"/>
    <property type="match status" value="1"/>
</dbReference>
<name>A0ABP1QLV7_9HEXA</name>
<comment type="caution">
    <text evidence="9">The sequence shown here is derived from an EMBL/GenBank/DDBJ whole genome shotgun (WGS) entry which is preliminary data.</text>
</comment>
<dbReference type="Pfam" id="PF12698">
    <property type="entry name" value="ABC2_membrane_3"/>
    <property type="match status" value="1"/>
</dbReference>
<gene>
    <name evidence="9" type="ORF">ODALV1_LOCUS12849</name>
</gene>
<dbReference type="PANTHER" id="PTHR43038">
    <property type="entry name" value="ATP-BINDING CASSETTE, SUB-FAMILY H, MEMBER 1"/>
    <property type="match status" value="1"/>
</dbReference>
<evidence type="ECO:0000256" key="6">
    <source>
        <dbReference type="ARBA" id="ARBA00023136"/>
    </source>
</evidence>
<dbReference type="EMBL" id="CAXLJM020000039">
    <property type="protein sequence ID" value="CAL8108024.1"/>
    <property type="molecule type" value="Genomic_DNA"/>
</dbReference>
<dbReference type="CDD" id="cd03230">
    <property type="entry name" value="ABC_DR_subfamily_A"/>
    <property type="match status" value="1"/>
</dbReference>
<feature type="transmembrane region" description="Helical" evidence="7">
    <location>
        <begin position="670"/>
        <end position="691"/>
    </location>
</feature>
<dbReference type="PANTHER" id="PTHR43038:SF3">
    <property type="entry name" value="ABC TRANSPORTER G FAMILY MEMBER 20 ISOFORM X1"/>
    <property type="match status" value="1"/>
</dbReference>
<evidence type="ECO:0000313" key="9">
    <source>
        <dbReference type="EMBL" id="CAL8108024.1"/>
    </source>
</evidence>
<feature type="transmembrane region" description="Helical" evidence="7">
    <location>
        <begin position="640"/>
        <end position="663"/>
    </location>
</feature>
<dbReference type="Proteomes" id="UP001642540">
    <property type="component" value="Unassembled WGS sequence"/>
</dbReference>
<dbReference type="PROSITE" id="PS50893">
    <property type="entry name" value="ABC_TRANSPORTER_2"/>
    <property type="match status" value="1"/>
</dbReference>
<evidence type="ECO:0000313" key="10">
    <source>
        <dbReference type="Proteomes" id="UP001642540"/>
    </source>
</evidence>
<reference evidence="9 10" key="1">
    <citation type="submission" date="2024-08" db="EMBL/GenBank/DDBJ databases">
        <authorList>
            <person name="Cucini C."/>
            <person name="Frati F."/>
        </authorList>
    </citation>
    <scope>NUCLEOTIDE SEQUENCE [LARGE SCALE GENOMIC DNA]</scope>
</reference>
<feature type="transmembrane region" description="Helical" evidence="7">
    <location>
        <begin position="613"/>
        <end position="634"/>
    </location>
</feature>
<evidence type="ECO:0000256" key="5">
    <source>
        <dbReference type="ARBA" id="ARBA00022989"/>
    </source>
</evidence>
<keyword evidence="4" id="KW-0067">ATP-binding</keyword>
<organism evidence="9 10">
    <name type="scientific">Orchesella dallaii</name>
    <dbReference type="NCBI Taxonomy" id="48710"/>
    <lineage>
        <taxon>Eukaryota</taxon>
        <taxon>Metazoa</taxon>
        <taxon>Ecdysozoa</taxon>
        <taxon>Arthropoda</taxon>
        <taxon>Hexapoda</taxon>
        <taxon>Collembola</taxon>
        <taxon>Entomobryomorpha</taxon>
        <taxon>Entomobryoidea</taxon>
        <taxon>Orchesellidae</taxon>
        <taxon>Orchesellinae</taxon>
        <taxon>Orchesella</taxon>
    </lineage>
</organism>
<dbReference type="InterPro" id="IPR013525">
    <property type="entry name" value="ABC2_TM"/>
</dbReference>
<keyword evidence="2 7" id="KW-0812">Transmembrane</keyword>
<feature type="transmembrane region" description="Helical" evidence="7">
    <location>
        <begin position="560"/>
        <end position="583"/>
    </location>
</feature>
<feature type="domain" description="ABC transporter" evidence="8">
    <location>
        <begin position="46"/>
        <end position="280"/>
    </location>
</feature>
<feature type="transmembrane region" description="Helical" evidence="7">
    <location>
        <begin position="359"/>
        <end position="378"/>
    </location>
</feature>
<accession>A0ABP1QLV7</accession>
<feature type="transmembrane region" description="Helical" evidence="7">
    <location>
        <begin position="730"/>
        <end position="752"/>
    </location>
</feature>
<evidence type="ECO:0000256" key="2">
    <source>
        <dbReference type="ARBA" id="ARBA00022692"/>
    </source>
</evidence>
<dbReference type="InterPro" id="IPR027417">
    <property type="entry name" value="P-loop_NTPase"/>
</dbReference>
<evidence type="ECO:0000256" key="4">
    <source>
        <dbReference type="ARBA" id="ARBA00022840"/>
    </source>
</evidence>
<evidence type="ECO:0000256" key="7">
    <source>
        <dbReference type="SAM" id="Phobius"/>
    </source>
</evidence>
<evidence type="ECO:0000259" key="8">
    <source>
        <dbReference type="PROSITE" id="PS50893"/>
    </source>
</evidence>
<protein>
    <recommendedName>
        <fullName evidence="8">ABC transporter domain-containing protein</fullName>
    </recommendedName>
</protein>
<dbReference type="Gene3D" id="3.40.50.300">
    <property type="entry name" value="P-loop containing nucleotide triphosphate hydrolases"/>
    <property type="match status" value="1"/>
</dbReference>
<evidence type="ECO:0000256" key="1">
    <source>
        <dbReference type="ARBA" id="ARBA00004141"/>
    </source>
</evidence>